<protein>
    <recommendedName>
        <fullName evidence="14">Leucine-rich repeat-containing N-terminal plant-type domain-containing protein</fullName>
    </recommendedName>
</protein>
<keyword evidence="13" id="KW-1185">Reference proteome</keyword>
<evidence type="ECO:0000313" key="12">
    <source>
        <dbReference type="EMBL" id="KAG5598312.1"/>
    </source>
</evidence>
<dbReference type="GO" id="GO:0016020">
    <property type="term" value="C:membrane"/>
    <property type="evidence" value="ECO:0007669"/>
    <property type="project" value="UniProtKB-SubCell"/>
</dbReference>
<dbReference type="Pfam" id="PF23598">
    <property type="entry name" value="LRR_14"/>
    <property type="match status" value="1"/>
</dbReference>
<accession>A0A9J5YFA8</accession>
<evidence type="ECO:0000256" key="8">
    <source>
        <dbReference type="SAM" id="MobiDB-lite"/>
    </source>
</evidence>
<dbReference type="InterPro" id="IPR013210">
    <property type="entry name" value="LRR_N_plant-typ"/>
</dbReference>
<dbReference type="PANTHER" id="PTHR48009:SF16">
    <property type="entry name" value="LEUCINE-RICH REPEAT-CONTAINING N-TERMINAL PLANT-TYPE DOMAIN-CONTAINING PROTEIN"/>
    <property type="match status" value="1"/>
</dbReference>
<comment type="subcellular location">
    <subcellularLocation>
        <location evidence="1">Membrane</location>
    </subcellularLocation>
</comment>
<name>A0A9J5YFA8_SOLCO</name>
<feature type="domain" description="Disease resistance R13L4/SHOC-2-like LRR" evidence="11">
    <location>
        <begin position="186"/>
        <end position="297"/>
    </location>
</feature>
<evidence type="ECO:0000259" key="11">
    <source>
        <dbReference type="Pfam" id="PF23598"/>
    </source>
</evidence>
<dbReference type="GO" id="GO:0050832">
    <property type="term" value="P:defense response to fungus"/>
    <property type="evidence" value="ECO:0007669"/>
    <property type="project" value="UniProtKB-ARBA"/>
</dbReference>
<dbReference type="Pfam" id="PF08263">
    <property type="entry name" value="LRRNT_2"/>
    <property type="match status" value="1"/>
</dbReference>
<feature type="region of interest" description="Disordered" evidence="8">
    <location>
        <begin position="471"/>
        <end position="506"/>
    </location>
</feature>
<keyword evidence="4 9" id="KW-0732">Signal</keyword>
<evidence type="ECO:0000256" key="7">
    <source>
        <dbReference type="ARBA" id="ARBA00023136"/>
    </source>
</evidence>
<keyword evidence="7" id="KW-0472">Membrane</keyword>
<dbReference type="EMBL" id="JACXVP010000006">
    <property type="protein sequence ID" value="KAG5598312.1"/>
    <property type="molecule type" value="Genomic_DNA"/>
</dbReference>
<evidence type="ECO:0000256" key="6">
    <source>
        <dbReference type="ARBA" id="ARBA00022989"/>
    </source>
</evidence>
<feature type="region of interest" description="Disordered" evidence="8">
    <location>
        <begin position="771"/>
        <end position="801"/>
    </location>
</feature>
<gene>
    <name evidence="12" type="ORF">H5410_029682</name>
</gene>
<dbReference type="PANTHER" id="PTHR48009">
    <property type="entry name" value="LEUCINE-RICH REPEAT (LRR) FAMILY PROTEIN"/>
    <property type="match status" value="1"/>
</dbReference>
<proteinExistence type="predicted"/>
<dbReference type="SMART" id="SM00369">
    <property type="entry name" value="LRR_TYP"/>
    <property type="match status" value="6"/>
</dbReference>
<reference evidence="12 13" key="1">
    <citation type="submission" date="2020-09" db="EMBL/GenBank/DDBJ databases">
        <title>De no assembly of potato wild relative species, Solanum commersonii.</title>
        <authorList>
            <person name="Cho K."/>
        </authorList>
    </citation>
    <scope>NUCLEOTIDE SEQUENCE [LARGE SCALE GENOMIC DNA]</scope>
    <source>
        <strain evidence="12">LZ3.2</strain>
        <tissue evidence="12">Leaf</tissue>
    </source>
</reference>
<evidence type="ECO:0000313" key="13">
    <source>
        <dbReference type="Proteomes" id="UP000824120"/>
    </source>
</evidence>
<dbReference type="SUPFAM" id="SSF52058">
    <property type="entry name" value="L domain-like"/>
    <property type="match status" value="1"/>
</dbReference>
<organism evidence="12 13">
    <name type="scientific">Solanum commersonii</name>
    <name type="common">Commerson's wild potato</name>
    <name type="synonym">Commerson's nightshade</name>
    <dbReference type="NCBI Taxonomy" id="4109"/>
    <lineage>
        <taxon>Eukaryota</taxon>
        <taxon>Viridiplantae</taxon>
        <taxon>Streptophyta</taxon>
        <taxon>Embryophyta</taxon>
        <taxon>Tracheophyta</taxon>
        <taxon>Spermatophyta</taxon>
        <taxon>Magnoliopsida</taxon>
        <taxon>eudicotyledons</taxon>
        <taxon>Gunneridae</taxon>
        <taxon>Pentapetalae</taxon>
        <taxon>asterids</taxon>
        <taxon>lamiids</taxon>
        <taxon>Solanales</taxon>
        <taxon>Solanaceae</taxon>
        <taxon>Solanoideae</taxon>
        <taxon>Solaneae</taxon>
        <taxon>Solanum</taxon>
    </lineage>
</organism>
<dbReference type="Proteomes" id="UP000824120">
    <property type="component" value="Chromosome 6"/>
</dbReference>
<dbReference type="OrthoDB" id="676979at2759"/>
<feature type="signal peptide" evidence="9">
    <location>
        <begin position="1"/>
        <end position="26"/>
    </location>
</feature>
<feature type="compositionally biased region" description="Polar residues" evidence="8">
    <location>
        <begin position="1389"/>
        <end position="1400"/>
    </location>
</feature>
<evidence type="ECO:0000256" key="4">
    <source>
        <dbReference type="ARBA" id="ARBA00022729"/>
    </source>
</evidence>
<dbReference type="Gene3D" id="3.80.10.10">
    <property type="entry name" value="Ribonuclease Inhibitor"/>
    <property type="match status" value="3"/>
</dbReference>
<feature type="domain" description="Leucine-rich repeat-containing N-terminal plant-type" evidence="10">
    <location>
        <begin position="28"/>
        <end position="67"/>
    </location>
</feature>
<dbReference type="InterPro" id="IPR001611">
    <property type="entry name" value="Leu-rich_rpt"/>
</dbReference>
<dbReference type="FunFam" id="3.80.10.10:FF:000719">
    <property type="entry name" value="MDIS1-interacting receptor like kinase 2 isoform A"/>
    <property type="match status" value="1"/>
</dbReference>
<feature type="compositionally biased region" description="Polar residues" evidence="8">
    <location>
        <begin position="2826"/>
        <end position="2846"/>
    </location>
</feature>
<comment type="caution">
    <text evidence="12">The sequence shown here is derived from an EMBL/GenBank/DDBJ whole genome shotgun (WGS) entry which is preliminary data.</text>
</comment>
<evidence type="ECO:0000256" key="1">
    <source>
        <dbReference type="ARBA" id="ARBA00004370"/>
    </source>
</evidence>
<keyword evidence="5" id="KW-0677">Repeat</keyword>
<feature type="region of interest" description="Disordered" evidence="8">
    <location>
        <begin position="2821"/>
        <end position="2848"/>
    </location>
</feature>
<dbReference type="InterPro" id="IPR003591">
    <property type="entry name" value="Leu-rich_rpt_typical-subtyp"/>
</dbReference>
<feature type="region of interest" description="Disordered" evidence="8">
    <location>
        <begin position="1380"/>
        <end position="1404"/>
    </location>
</feature>
<keyword evidence="6" id="KW-1133">Transmembrane helix</keyword>
<keyword evidence="2" id="KW-0433">Leucine-rich repeat</keyword>
<dbReference type="Pfam" id="PF00560">
    <property type="entry name" value="LRR_1"/>
    <property type="match status" value="2"/>
</dbReference>
<dbReference type="InterPro" id="IPR053213">
    <property type="entry name" value="RLP29"/>
</dbReference>
<evidence type="ECO:0000259" key="10">
    <source>
        <dbReference type="Pfam" id="PF08263"/>
    </source>
</evidence>
<dbReference type="FunFam" id="3.80.10.10:FF:000400">
    <property type="entry name" value="Nuclear pore complex protein NUP107"/>
    <property type="match status" value="1"/>
</dbReference>
<dbReference type="InterPro" id="IPR032675">
    <property type="entry name" value="LRR_dom_sf"/>
</dbReference>
<keyword evidence="3" id="KW-0812">Transmembrane</keyword>
<evidence type="ECO:0000256" key="3">
    <source>
        <dbReference type="ARBA" id="ARBA00022692"/>
    </source>
</evidence>
<evidence type="ECO:0000256" key="5">
    <source>
        <dbReference type="ARBA" id="ARBA00022737"/>
    </source>
</evidence>
<evidence type="ECO:0000256" key="2">
    <source>
        <dbReference type="ARBA" id="ARBA00022614"/>
    </source>
</evidence>
<evidence type="ECO:0008006" key="14">
    <source>
        <dbReference type="Google" id="ProtNLM"/>
    </source>
</evidence>
<evidence type="ECO:0000256" key="9">
    <source>
        <dbReference type="SAM" id="SignalP"/>
    </source>
</evidence>
<feature type="compositionally biased region" description="Polar residues" evidence="8">
    <location>
        <begin position="790"/>
        <end position="799"/>
    </location>
</feature>
<dbReference type="InterPro" id="IPR055414">
    <property type="entry name" value="LRR_R13L4/SHOC2-like"/>
</dbReference>
<sequence length="3189" mass="365280">MMMVSSKTFSSLQFFTLLYLFTVTFASTDEATALLKWKATFKNQNNSLLASWTPSSNTCEDWYGIVCFNGRVNRLNIINSRVIGNLYAFPFSSLPFLENLNLSMNNFSGTIPPEISNLTNLVYLDLNSNHISGTIPQQIGSLAKLQILRIFDNHLNGSIPEQIGYLRSLTKLSLGMNFFTGSIPASLGNLSNFSFLLLYENQLSGSIPEEIGHLRSLSILHLSNNSLNGSIPASLGKLKNLSILILFYNHLSGTIPEEIGNLRSLTKLSLGRNFLSGSIPASLGNLTNLSNLVLFYNNLSGAIPEEIGNGYFGDPKFRSHIFKNLSDVQYPSTEPVGPHVQNGPFSRSNDPQRSQILPRCPLIPYLWSKLALTAKTAHFQGQIIPGADLTYGAQFLTQNAHFQGQTILGSQLALTAKKARCQRQTIPGAGKPTILPILNAIVHGFLYPQFALAFKDYLKVPLTLPTGAAGPHVQNNPFSRSNDPRSRTLPVEPVGPHGQNGQFSRSNDPRSKFLVIWNFDLIFAKILPGRPLGPCLWNQLALMSMKFLVIQNSDLIFAKNLPGHPFIPYLCSQLALMAKTTHYQCQTIPGADKRLILPIFECYIFGIFRDLEFRPQFCQKFTWTSINTLPIDLVSPHGENNLFSWSNCHRSRPYQWCQLTLTAKTAYFHGQTIPGVDLTYGPSWPSRPKRPIFKVKRSPKQSMEFLMIQTSDLIFANILPGRPLRPYLWNQLALTAKMAHFQGQMIPGADLTYGASWPSRPKRPICKPKRPILKVKRSPEQPVGPHGQNDPFSRSNDPRSSWPLRPKWPILKVKRSPEQAIEFLKIQNFDRIFSKFLSVCSLIPYQLSQLALTSKTADFQGQTIPGAEFRPHFSQILPGRPLIPYLWSKLALTAKTAHFQGQTIPRAGHGFFLEIRNSDLIFSKIILGHPLRPYLWSQLALTAKTPHFQGQPILEADLTYGVSWPSRPKWSCFKVKRSLEQSMEFLVIQNSDIIFAKILPGPSWPSQPKRPVVNVKRSPELNSNLVYPKRLPKRLLKHYLRSQLALTSKTTHFLGQTIPGAGHYLWNQLALTAKTAHFQGQTIPEAINGIFGDLDSDLNFTKILPRRPLRPYLWCQLTLTAKTAYFHGQMVPGVVIEAGKPPFCQFSCTIFCGFFGDLEFRPHFCQKFALTSVNTLTMEPVGFHNQNGPFSRSNDPRNLTYGAIWPSRPKQPILKVKRSPEPDITYGVSCPTRPKRPIFKIKRSLEHDLTYGASWSSRPKRPIFKVKRSPKQSMEFLLIQNSDLIFANILPGRPLRPYLWSQLASMDFLVIWNSDLIFPNILPGRPLIPYLWNQLALTAKTTHFLDQTIPRAGKSPFYQFSWPSPPKQPIFMVKRSPEQSLPMEPVSPHGQNNPFSGLNNPRSRSLPGRLLRPYLWRQLALTAKTAYFQGQMIPRAVHGIFGNPEFRPHFWQKFTWTFVKTLPMEPVGPYGQNGPFLRSNDPRSRYPSRTKIPIFKVKGSPEQTFDMELVGHHSQNGIYKVKRTPKQSMGFYGDLEFHRHFCQKFTWPSVKTLDMITVVHHCQNFPFTRSNDPRSRIPTSFLPKIYLDLCKSLSMEPVGHHGHTTQLHGQMNPGAVHENFWLPSLSPWPKRPIYKVKRSPEQTLVMEIVGQHSQNGPFTRSNDPRNSYGANWLPRLKRTIYKVKQSPKQSTRFYGDPEFRCHFCQKFTWTSIKTLVMEPVGHHDQNGKFTKSNDPQISYGVNWSPWPKRPIYKEFMVTQNSDVIFAKNLHGPLLRPYLWSQLFAIAKSAHLQGQTIPEAGKPPVLLIFVCYSPREFMVTQNSKIIFAKNMHGPPLRHFIWSQLATMAKTAHLQGQTIPVAEFRYHLSQKFTKSSINTLAMDPVGHHCQNGPFTRSNEPGADLSYGTSWSPRSKRFIYKVKRTPEQSMRFYGDREFQRHVCQKITWASVKTLAMEPVGHHGPNVPFSSWSAQPKWRIYKVNRVPEKSMRFYGHPEFRCHFCKKFTWTSIKTLVMDPVGHHYQNGPFTWSNEPRSRIPMSCLPKIYMELLYDLRYGASWSLRPKLPIYNVKRAPKQLWSYLVTRAKRTHLKDQTIPEETSIKTLVMEPVGHHDQNSQLQGQTSPKAGKPSILTNFICYSPQDFMVTQNSSVIFAKNLHGLSLRPLILSQLVTTSKTANLQTQMIPRADMEPVGHHGQKDQFTRSNKPTKDLRYKANLSPCQKWPIYNVKQSPEQSSIKILVIEPVGHHNQNGPFTRSNDPWSRYGASWSTQPKQPIYKVKRFPKQTLAMEPLGHHNKTAHFEGQTSPGADLSYGTSWLPRPKRSIYKVKRALDYRASSSARPKRPIYKVKRSPKQSMRFYGDKEFRRHFCQKFTWTFIKTLYMEIVGHHGQNSPFIRSNEPQRSWSSRPKRPIYKVKQTPKQTLVVEPVGHHDQNGSFTMSNETRSSSRDFMVTQNSNVIFAKYLHGQPLRPYLRIELVTMEKRPIYKVKQSPKQFMIFYGDPKFRCRFCQKNYVDLRKSLSMEPVGHHGHTTHLQGQTCSGADLSYRSSWSTWPKRPIYKDKLTPEQSWTPRPKRPIYNVKRAPEQLFIIAKSAHLQGQTIPEAGKPPILSIFVCYSPREFMVTHNSDVIFAKNLHGPPLTPYLWNQLVTMAKSAHLQGLTIPGANLNYGASWPPRPKRPIYKNSDVIFAKNLHGPPLRHLLGSQLIWSQLVTTAKTAHLQGQTIPGAGKPSILQIFVCYRSRNFMGTQNSNVIFAKNLHGTPQVLSNGANLSPWPKRPIYKVKRTPKQSTGFHGDPEFRCHFCQKFTLTSIKTLVMVPVEHHGQNGPFTRSNEPQGNHRASWSPRSKQPIYKVKRSPVSSANKNGLRADLHTRKGVTMHPKGFKLSKTKTECLEYTFNDLSHEAYMDVRLDTQFIPNRVGWMKWRLTSSILYDKNVSPRLKDESTSDEDIKVDVWRKVIQDKVGVVHVEDKMRERKMKWFEHSTGFHGDPEFRCHFCQKFTLTSIKTLVMVPVEHHGQNGPFTRSNEPQGNRVNARLEVRRQILEPKGFKLSKTKNECLEYTFNDLSHEAYMDVRLDTQFIPNRVMGDWQKVTRRIEVGWMKWRLTSSILYDKNMSPRLKDESTSDEDIKVDVWRKVIQDKVGVVHVEDKMRERKMKWFEHVKMRCAKALIRRCGRLYVVGLRRSIEMR</sequence>
<feature type="chain" id="PRO_5039932382" description="Leucine-rich repeat-containing N-terminal plant-type domain-containing protein" evidence="9">
    <location>
        <begin position="27"/>
        <end position="3189"/>
    </location>
</feature>